<comment type="similarity">
    <text evidence="4">Belongs to the ELP4 family.</text>
</comment>
<keyword evidence="7" id="KW-0819">tRNA processing</keyword>
<evidence type="ECO:0000256" key="4">
    <source>
        <dbReference type="ARBA" id="ARBA00007573"/>
    </source>
</evidence>
<accession>A0A067RG07</accession>
<dbReference type="UniPathway" id="UPA00988"/>
<keyword evidence="6" id="KW-0963">Cytoplasm</keyword>
<evidence type="ECO:0000256" key="7">
    <source>
        <dbReference type="ARBA" id="ARBA00022694"/>
    </source>
</evidence>
<dbReference type="eggNOG" id="KOG3949">
    <property type="taxonomic scope" value="Eukaryota"/>
</dbReference>
<dbReference type="CDD" id="cd19494">
    <property type="entry name" value="Elp4"/>
    <property type="match status" value="1"/>
</dbReference>
<evidence type="ECO:0000256" key="5">
    <source>
        <dbReference type="ARBA" id="ARBA00020265"/>
    </source>
</evidence>
<gene>
    <name evidence="9" type="ORF">L798_00725</name>
</gene>
<dbReference type="Proteomes" id="UP000027135">
    <property type="component" value="Unassembled WGS sequence"/>
</dbReference>
<dbReference type="STRING" id="136037.A0A067RG07"/>
<dbReference type="FunFam" id="3.40.50.300:FF:003211">
    <property type="entry name" value="Elongator complex protein, putative"/>
    <property type="match status" value="1"/>
</dbReference>
<comment type="pathway">
    <text evidence="3">tRNA modification; 5-methoxycarbonylmethyl-2-thiouridine-tRNA biosynthesis.</text>
</comment>
<dbReference type="InterPro" id="IPR027417">
    <property type="entry name" value="P-loop_NTPase"/>
</dbReference>
<dbReference type="EMBL" id="KK852485">
    <property type="protein sequence ID" value="KDR22811.1"/>
    <property type="molecule type" value="Genomic_DNA"/>
</dbReference>
<reference evidence="9 10" key="1">
    <citation type="journal article" date="2014" name="Nat. Commun.">
        <title>Molecular traces of alternative social organization in a termite genome.</title>
        <authorList>
            <person name="Terrapon N."/>
            <person name="Li C."/>
            <person name="Robertson H.M."/>
            <person name="Ji L."/>
            <person name="Meng X."/>
            <person name="Booth W."/>
            <person name="Chen Z."/>
            <person name="Childers C.P."/>
            <person name="Glastad K.M."/>
            <person name="Gokhale K."/>
            <person name="Gowin J."/>
            <person name="Gronenberg W."/>
            <person name="Hermansen R.A."/>
            <person name="Hu H."/>
            <person name="Hunt B.G."/>
            <person name="Huylmans A.K."/>
            <person name="Khalil S.M."/>
            <person name="Mitchell R.D."/>
            <person name="Munoz-Torres M.C."/>
            <person name="Mustard J.A."/>
            <person name="Pan H."/>
            <person name="Reese J.T."/>
            <person name="Scharf M.E."/>
            <person name="Sun F."/>
            <person name="Vogel H."/>
            <person name="Xiao J."/>
            <person name="Yang W."/>
            <person name="Yang Z."/>
            <person name="Yang Z."/>
            <person name="Zhou J."/>
            <person name="Zhu J."/>
            <person name="Brent C.S."/>
            <person name="Elsik C.G."/>
            <person name="Goodisman M.A."/>
            <person name="Liberles D.A."/>
            <person name="Roe R.M."/>
            <person name="Vargo E.L."/>
            <person name="Vilcinskas A."/>
            <person name="Wang J."/>
            <person name="Bornberg-Bauer E."/>
            <person name="Korb J."/>
            <person name="Zhang G."/>
            <person name="Liebig J."/>
        </authorList>
    </citation>
    <scope>NUCLEOTIDE SEQUENCE [LARGE SCALE GENOMIC DNA]</scope>
    <source>
        <tissue evidence="9">Whole organism</tissue>
    </source>
</reference>
<sequence length="374" mass="41811">MNMAVQQTSFQKKSKSRVPYIPGSKQSIQNAQLLVSSGVPSFDHAIGGGIPVGTVVLIEEDKYGTYAKLLLKYFLAEGIVSGHSLIVASQDSDCENLVRELPAPVQLDDSVRTSDSDDKMTIAWRYQNMRVVQSSPTSTSFGHNYDLTKSLDAEILKAADVCYWTGCTGYGQSESRFTNPAYYDLLCTIHNKIEEGQFGVAASPEKRNILRTAVHSVGSPLWTEETHVSSYQQKSDLALFFYCLRSLIRSAYAVCVLTLPSHLFQETSIIKRLEHLCDASVRLESFAGSEKETNPVYKDYHGLFHINQLPAINTLMSHVPESFDLAFKLRRKRFLIEKLHLPPELQETTQREQDDLPSLASGICGVQTRSILDF</sequence>
<organism evidence="9 10">
    <name type="scientific">Zootermopsis nevadensis</name>
    <name type="common">Dampwood termite</name>
    <dbReference type="NCBI Taxonomy" id="136037"/>
    <lineage>
        <taxon>Eukaryota</taxon>
        <taxon>Metazoa</taxon>
        <taxon>Ecdysozoa</taxon>
        <taxon>Arthropoda</taxon>
        <taxon>Hexapoda</taxon>
        <taxon>Insecta</taxon>
        <taxon>Pterygota</taxon>
        <taxon>Neoptera</taxon>
        <taxon>Polyneoptera</taxon>
        <taxon>Dictyoptera</taxon>
        <taxon>Blattodea</taxon>
        <taxon>Blattoidea</taxon>
        <taxon>Termitoidae</taxon>
        <taxon>Termopsidae</taxon>
        <taxon>Zootermopsis</taxon>
    </lineage>
</organism>
<dbReference type="GO" id="GO:0033588">
    <property type="term" value="C:elongator holoenzyme complex"/>
    <property type="evidence" value="ECO:0007669"/>
    <property type="project" value="InterPro"/>
</dbReference>
<dbReference type="InParanoid" id="A0A067RG07"/>
<dbReference type="FunCoup" id="A0A067RG07">
    <property type="interactions" value="1788"/>
</dbReference>
<evidence type="ECO:0000256" key="6">
    <source>
        <dbReference type="ARBA" id="ARBA00022490"/>
    </source>
</evidence>
<keyword evidence="10" id="KW-1185">Reference proteome</keyword>
<evidence type="ECO:0000256" key="2">
    <source>
        <dbReference type="ARBA" id="ARBA00004496"/>
    </source>
</evidence>
<evidence type="ECO:0000313" key="9">
    <source>
        <dbReference type="EMBL" id="KDR22811.1"/>
    </source>
</evidence>
<dbReference type="AlphaFoldDB" id="A0A067RG07"/>
<dbReference type="Pfam" id="PF05625">
    <property type="entry name" value="PAXNEB"/>
    <property type="match status" value="1"/>
</dbReference>
<dbReference type="GO" id="GO:0002098">
    <property type="term" value="P:tRNA wobble uridine modification"/>
    <property type="evidence" value="ECO:0007669"/>
    <property type="project" value="InterPro"/>
</dbReference>
<dbReference type="PANTHER" id="PTHR12896:SF1">
    <property type="entry name" value="ELONGATOR COMPLEX PROTEIN 4"/>
    <property type="match status" value="1"/>
</dbReference>
<name>A0A067RG07_ZOONE</name>
<protein>
    <recommendedName>
        <fullName evidence="5">Elongator complex protein 4</fullName>
    </recommendedName>
</protein>
<dbReference type="PANTHER" id="PTHR12896">
    <property type="entry name" value="PAX6 NEIGHBOR PROTEIN PAXNEB"/>
    <property type="match status" value="1"/>
</dbReference>
<dbReference type="GO" id="GO:0008023">
    <property type="term" value="C:transcription elongation factor complex"/>
    <property type="evidence" value="ECO:0007669"/>
    <property type="project" value="TreeGrafter"/>
</dbReference>
<dbReference type="InterPro" id="IPR008728">
    <property type="entry name" value="Elongator_complex_protein_4"/>
</dbReference>
<dbReference type="Gene3D" id="3.40.50.300">
    <property type="entry name" value="P-loop containing nucleotide triphosphate hydrolases"/>
    <property type="match status" value="1"/>
</dbReference>
<dbReference type="GO" id="GO:0005737">
    <property type="term" value="C:cytoplasm"/>
    <property type="evidence" value="ECO:0007669"/>
    <property type="project" value="UniProtKB-SubCell"/>
</dbReference>
<evidence type="ECO:0000313" key="10">
    <source>
        <dbReference type="Proteomes" id="UP000027135"/>
    </source>
</evidence>
<keyword evidence="8" id="KW-0539">Nucleus</keyword>
<evidence type="ECO:0000256" key="1">
    <source>
        <dbReference type="ARBA" id="ARBA00004123"/>
    </source>
</evidence>
<evidence type="ECO:0000256" key="3">
    <source>
        <dbReference type="ARBA" id="ARBA00005043"/>
    </source>
</evidence>
<comment type="subcellular location">
    <subcellularLocation>
        <location evidence="2">Cytoplasm</location>
    </subcellularLocation>
    <subcellularLocation>
        <location evidence="1">Nucleus</location>
    </subcellularLocation>
</comment>
<evidence type="ECO:0000256" key="8">
    <source>
        <dbReference type="ARBA" id="ARBA00023242"/>
    </source>
</evidence>
<proteinExistence type="inferred from homology"/>
<dbReference type="OMA" id="NTTMWDD"/>